<evidence type="ECO:0000313" key="4">
    <source>
        <dbReference type="Proteomes" id="UP001216253"/>
    </source>
</evidence>
<feature type="chain" id="PRO_5046076123" evidence="2">
    <location>
        <begin position="24"/>
        <end position="133"/>
    </location>
</feature>
<evidence type="ECO:0000313" key="3">
    <source>
        <dbReference type="EMBL" id="MDE8651169.1"/>
    </source>
</evidence>
<feature type="compositionally biased region" description="Low complexity" evidence="1">
    <location>
        <begin position="39"/>
        <end position="52"/>
    </location>
</feature>
<feature type="region of interest" description="Disordered" evidence="1">
    <location>
        <begin position="24"/>
        <end position="52"/>
    </location>
</feature>
<proteinExistence type="predicted"/>
<dbReference type="NCBIfam" id="TIGR04433">
    <property type="entry name" value="UrcA_uranyl"/>
    <property type="match status" value="1"/>
</dbReference>
<protein>
    <submittedName>
        <fullName evidence="3">UrcA family protein</fullName>
    </submittedName>
</protein>
<comment type="caution">
    <text evidence="3">The sequence shown here is derived from an EMBL/GenBank/DDBJ whole genome shotgun (WGS) entry which is preliminary data.</text>
</comment>
<accession>A0ABT5WM98</accession>
<dbReference type="RefSeq" id="WP_275227268.1">
    <property type="nucleotide sequence ID" value="NZ_JARESE010000015.1"/>
</dbReference>
<dbReference type="EMBL" id="JARESE010000015">
    <property type="protein sequence ID" value="MDE8651169.1"/>
    <property type="molecule type" value="Genomic_DNA"/>
</dbReference>
<reference evidence="3 4" key="1">
    <citation type="submission" date="2023-03" db="EMBL/GenBank/DDBJ databases">
        <title>NovoSphingobium album sp. nov. isolated from polycyclic aromatic hydrocarbons- and heavy-metal polluted soil.</title>
        <authorList>
            <person name="Liu Z."/>
            <person name="Wang K."/>
        </authorList>
    </citation>
    <scope>NUCLEOTIDE SEQUENCE [LARGE SCALE GENOMIC DNA]</scope>
    <source>
        <strain evidence="3 4">H3SJ31-1</strain>
    </source>
</reference>
<dbReference type="InterPro" id="IPR030972">
    <property type="entry name" value="UrcA_uranyl"/>
</dbReference>
<name>A0ABT5WM98_9SPHN</name>
<organism evidence="3 4">
    <name type="scientific">Novosphingobium album</name>
    <name type="common">ex Liu et al. 2023</name>
    <dbReference type="NCBI Taxonomy" id="3031130"/>
    <lineage>
        <taxon>Bacteria</taxon>
        <taxon>Pseudomonadati</taxon>
        <taxon>Pseudomonadota</taxon>
        <taxon>Alphaproteobacteria</taxon>
        <taxon>Sphingomonadales</taxon>
        <taxon>Sphingomonadaceae</taxon>
        <taxon>Novosphingobium</taxon>
    </lineage>
</organism>
<sequence length="133" mass="13652">MTRFAGRLGAALLIAVAASAAGAQPVDGSDETTSSEITVEAPRAVPAPAERSPYSGAPIVTTTVRIQVLYGDLDLAKPEDGQRLMTRIERVAHDACAQLDRLYPFSSDANCVGAAVAKSTPTAKALIAAASAK</sequence>
<keyword evidence="4" id="KW-1185">Reference proteome</keyword>
<gene>
    <name evidence="3" type="ORF">PYV00_05485</name>
</gene>
<evidence type="ECO:0000256" key="1">
    <source>
        <dbReference type="SAM" id="MobiDB-lite"/>
    </source>
</evidence>
<dbReference type="Proteomes" id="UP001216253">
    <property type="component" value="Unassembled WGS sequence"/>
</dbReference>
<feature type="signal peptide" evidence="2">
    <location>
        <begin position="1"/>
        <end position="23"/>
    </location>
</feature>
<keyword evidence="2" id="KW-0732">Signal</keyword>
<evidence type="ECO:0000256" key="2">
    <source>
        <dbReference type="SAM" id="SignalP"/>
    </source>
</evidence>